<accession>A0A0P1LDJ6</accession>
<accession>A0A0P1P966</accession>
<comment type="subcellular location">
    <subcellularLocation>
        <location evidence="1 7">Cytoplasm</location>
    </subcellularLocation>
</comment>
<accession>A0A0P1LDA7</accession>
<accession>A0A0P1M670</accession>
<evidence type="ECO:0000256" key="3">
    <source>
        <dbReference type="ARBA" id="ARBA00009479"/>
    </source>
</evidence>
<accession>A0A0P1L7Q6</accession>
<sequence length="186" mass="21179">MATTADIRNGLNIRYNGKVYTIIDFQHVKRGRGGAFVRVKLKDVKTGRILEETFDSGEEIEIVRLDFRKFQFLYKDGDEFVFMDLETFDQIHVPSDLVGDNALFMKENETVDILFDGDQILGIQLPTFVELEVVETEPGIKGDTVTNVMKPAKLETGAVINVPLFIEQGEKIRVDTRTGEYVERVK</sequence>
<evidence type="ECO:0000313" key="12">
    <source>
        <dbReference type="EMBL" id="CUS90244.1"/>
    </source>
</evidence>
<dbReference type="CDD" id="cd04470">
    <property type="entry name" value="S1_EF-P_repeat_1"/>
    <property type="match status" value="1"/>
</dbReference>
<evidence type="ECO:0000259" key="11">
    <source>
        <dbReference type="SMART" id="SM01185"/>
    </source>
</evidence>
<dbReference type="Proteomes" id="UP000182011">
    <property type="component" value="Unassembled WGS sequence"/>
</dbReference>
<keyword evidence="5 7" id="KW-0251">Elongation factor</keyword>
<accession>A0A0S4MZ43</accession>
<dbReference type="FunFam" id="2.30.30.30:FF:000003">
    <property type="entry name" value="Elongation factor P"/>
    <property type="match status" value="1"/>
</dbReference>
<dbReference type="RefSeq" id="WP_047134096.1">
    <property type="nucleotide sequence ID" value="NZ_CZVI01000020.1"/>
</dbReference>
<dbReference type="SUPFAM" id="SSF50249">
    <property type="entry name" value="Nucleic acid-binding proteins"/>
    <property type="match status" value="2"/>
</dbReference>
<dbReference type="NCBIfam" id="TIGR00038">
    <property type="entry name" value="efp"/>
    <property type="match status" value="1"/>
</dbReference>
<evidence type="ECO:0000256" key="6">
    <source>
        <dbReference type="ARBA" id="ARBA00022917"/>
    </source>
</evidence>
<dbReference type="InterPro" id="IPR013852">
    <property type="entry name" value="Transl_elong_P/YeiP_CS"/>
</dbReference>
<dbReference type="FunFam" id="2.40.50.140:FF:000009">
    <property type="entry name" value="Elongation factor P"/>
    <property type="match status" value="1"/>
</dbReference>
<dbReference type="PIRSF" id="PIRSF005901">
    <property type="entry name" value="EF-P"/>
    <property type="match status" value="1"/>
</dbReference>
<evidence type="ECO:0000256" key="2">
    <source>
        <dbReference type="ARBA" id="ARBA00004815"/>
    </source>
</evidence>
<accession>A0A0P1M2Y8</accession>
<dbReference type="InterPro" id="IPR008991">
    <property type="entry name" value="Translation_prot_SH3-like_sf"/>
</dbReference>
<dbReference type="InterPro" id="IPR020599">
    <property type="entry name" value="Transl_elong_fac_P/YeiP"/>
</dbReference>
<dbReference type="InterPro" id="IPR014722">
    <property type="entry name" value="Rib_uL2_dom2"/>
</dbReference>
<dbReference type="InterPro" id="IPR011768">
    <property type="entry name" value="Transl_elongation_fac_P"/>
</dbReference>
<evidence type="ECO:0000256" key="8">
    <source>
        <dbReference type="NCBIfam" id="TIGR00038"/>
    </source>
</evidence>
<dbReference type="NCBIfam" id="NF001810">
    <property type="entry name" value="PRK00529.1"/>
    <property type="match status" value="1"/>
</dbReference>
<dbReference type="Pfam" id="PF01132">
    <property type="entry name" value="EFP"/>
    <property type="match status" value="1"/>
</dbReference>
<evidence type="ECO:0000313" key="13">
    <source>
        <dbReference type="EMBL" id="CUU04202.1"/>
    </source>
</evidence>
<dbReference type="InterPro" id="IPR001059">
    <property type="entry name" value="Transl_elong_P/YeiP_cen"/>
</dbReference>
<proteinExistence type="inferred from homology"/>
<evidence type="ECO:0000256" key="4">
    <source>
        <dbReference type="ARBA" id="ARBA00022490"/>
    </source>
</evidence>
<dbReference type="Proteomes" id="UP000182200">
    <property type="component" value="Unassembled WGS sequence"/>
</dbReference>
<dbReference type="STRING" id="1633631.GCA_001442925_00953"/>
<dbReference type="InterPro" id="IPR013185">
    <property type="entry name" value="Transl_elong_KOW-like"/>
</dbReference>
<accession>A0A0P1MT86</accession>
<dbReference type="Pfam" id="PF08207">
    <property type="entry name" value="EFP_N"/>
    <property type="match status" value="1"/>
</dbReference>
<evidence type="ECO:0000256" key="7">
    <source>
        <dbReference type="HAMAP-Rule" id="MF_00141"/>
    </source>
</evidence>
<evidence type="ECO:0000256" key="5">
    <source>
        <dbReference type="ARBA" id="ARBA00022768"/>
    </source>
</evidence>
<dbReference type="Pfam" id="PF09285">
    <property type="entry name" value="Elong-fact-P_C"/>
    <property type="match status" value="1"/>
</dbReference>
<feature type="domain" description="Translation elongation factor P/YeiP central" evidence="11">
    <location>
        <begin position="67"/>
        <end position="121"/>
    </location>
</feature>
<dbReference type="PROSITE" id="PS01275">
    <property type="entry name" value="EFP"/>
    <property type="match status" value="1"/>
</dbReference>
<organism evidence="13 14">
    <name type="scientific">Candidatus Kryptonium thompsonii</name>
    <dbReference type="NCBI Taxonomy" id="1633631"/>
    <lineage>
        <taxon>Bacteria</taxon>
        <taxon>Pseudomonadati</taxon>
        <taxon>Candidatus Kryptoniota</taxon>
        <taxon>Candidatus Kryptonium</taxon>
    </lineage>
</organism>
<dbReference type="InterPro" id="IPR012340">
    <property type="entry name" value="NA-bd_OB-fold"/>
</dbReference>
<dbReference type="SMART" id="SM00841">
    <property type="entry name" value="Elong-fact-P_C"/>
    <property type="match status" value="1"/>
</dbReference>
<protein>
    <recommendedName>
        <fullName evidence="7 8">Elongation factor P</fullName>
        <shortName evidence="7">EF-P</shortName>
    </recommendedName>
</protein>
<evidence type="ECO:0000313" key="15">
    <source>
        <dbReference type="Proteomes" id="UP000182200"/>
    </source>
</evidence>
<keyword evidence="6 7" id="KW-0648">Protein biosynthesis</keyword>
<evidence type="ECO:0000256" key="9">
    <source>
        <dbReference type="RuleBase" id="RU004389"/>
    </source>
</evidence>
<name>A0A0P1LDA7_9BACT</name>
<evidence type="ECO:0000259" key="10">
    <source>
        <dbReference type="SMART" id="SM00841"/>
    </source>
</evidence>
<dbReference type="OrthoDB" id="9801844at2"/>
<accession>A0A0N7MUQ8</accession>
<dbReference type="EMBL" id="CZVI01000020">
    <property type="protein sequence ID" value="CUS90244.1"/>
    <property type="molecule type" value="Genomic_DNA"/>
</dbReference>
<dbReference type="EMBL" id="FAOP01000004">
    <property type="protein sequence ID" value="CUU04202.1"/>
    <property type="molecule type" value="Genomic_DNA"/>
</dbReference>
<evidence type="ECO:0000256" key="1">
    <source>
        <dbReference type="ARBA" id="ARBA00004496"/>
    </source>
</evidence>
<keyword evidence="15" id="KW-1185">Reference proteome</keyword>
<dbReference type="PANTHER" id="PTHR30053:SF12">
    <property type="entry name" value="ELONGATION FACTOR P (EF-P) FAMILY PROTEIN"/>
    <property type="match status" value="1"/>
</dbReference>
<dbReference type="Gene3D" id="2.40.50.140">
    <property type="entry name" value="Nucleic acid-binding proteins"/>
    <property type="match status" value="2"/>
</dbReference>
<reference evidence="12 15" key="1">
    <citation type="submission" date="2015-11" db="EMBL/GenBank/DDBJ databases">
        <authorList>
            <person name="Varghese N."/>
        </authorList>
    </citation>
    <scope>NUCLEOTIDE SEQUENCE [LARGE SCALE GENOMIC DNA]</scope>
    <source>
        <strain evidence="12 15">JGI-8</strain>
    </source>
</reference>
<comment type="similarity">
    <text evidence="3 7 9">Belongs to the elongation factor P family.</text>
</comment>
<dbReference type="SUPFAM" id="SSF50104">
    <property type="entry name" value="Translation proteins SH3-like domain"/>
    <property type="match status" value="1"/>
</dbReference>
<keyword evidence="4 7" id="KW-0963">Cytoplasm</keyword>
<dbReference type="UniPathway" id="UPA00345"/>
<dbReference type="InterPro" id="IPR015365">
    <property type="entry name" value="Elong-fact-P_C"/>
</dbReference>
<dbReference type="HAMAP" id="MF_00141">
    <property type="entry name" value="EF_P"/>
    <property type="match status" value="1"/>
</dbReference>
<comment type="function">
    <text evidence="7">Involved in peptide bond synthesis. Stimulates efficient translation and peptide-bond synthesis on native or reconstituted 70S ribosomes in vitro. Probably functions indirectly by altering the affinity of the ribosome for aminoacyl-tRNA, thus increasing their reactivity as acceptors for peptidyl transferase.</text>
</comment>
<dbReference type="AlphaFoldDB" id="A0A0P1LDA7"/>
<accession>A0A0P1MWN4</accession>
<dbReference type="SMART" id="SM01185">
    <property type="entry name" value="EFP"/>
    <property type="match status" value="1"/>
</dbReference>
<dbReference type="GO" id="GO:0043043">
    <property type="term" value="P:peptide biosynthetic process"/>
    <property type="evidence" value="ECO:0007669"/>
    <property type="project" value="InterPro"/>
</dbReference>
<dbReference type="GO" id="GO:0005829">
    <property type="term" value="C:cytosol"/>
    <property type="evidence" value="ECO:0007669"/>
    <property type="project" value="UniProtKB-ARBA"/>
</dbReference>
<dbReference type="CDD" id="cd05794">
    <property type="entry name" value="S1_EF-P_repeat_2"/>
    <property type="match status" value="1"/>
</dbReference>
<evidence type="ECO:0000313" key="14">
    <source>
        <dbReference type="Proteomes" id="UP000182011"/>
    </source>
</evidence>
<dbReference type="Gene3D" id="2.30.30.30">
    <property type="match status" value="1"/>
</dbReference>
<dbReference type="GO" id="GO:0003746">
    <property type="term" value="F:translation elongation factor activity"/>
    <property type="evidence" value="ECO:0007669"/>
    <property type="project" value="UniProtKB-UniRule"/>
</dbReference>
<feature type="domain" description="Elongation factor P C-terminal" evidence="10">
    <location>
        <begin position="129"/>
        <end position="184"/>
    </location>
</feature>
<reference evidence="13 14" key="2">
    <citation type="submission" date="2015-11" db="EMBL/GenBank/DDBJ databases">
        <authorList>
            <person name="Zhang Y."/>
            <person name="Guo Z."/>
        </authorList>
    </citation>
    <scope>NUCLEOTIDE SEQUENCE [LARGE SCALE GENOMIC DNA]</scope>
    <source>
        <strain evidence="13">JGI-4</strain>
    </source>
</reference>
<comment type="pathway">
    <text evidence="2 7">Protein biosynthesis; polypeptide chain elongation.</text>
</comment>
<dbReference type="PANTHER" id="PTHR30053">
    <property type="entry name" value="ELONGATION FACTOR P"/>
    <property type="match status" value="1"/>
</dbReference>
<dbReference type="FunFam" id="2.40.50.140:FF:000004">
    <property type="entry name" value="Elongation factor P"/>
    <property type="match status" value="1"/>
</dbReference>
<gene>
    <name evidence="7" type="primary">efp</name>
    <name evidence="13" type="ORF">JGI4_00954</name>
    <name evidence="12" type="ORF">JGI8_01404</name>
</gene>